<evidence type="ECO:0000256" key="1">
    <source>
        <dbReference type="SAM" id="SignalP"/>
    </source>
</evidence>
<gene>
    <name evidence="2" type="ORF">HHI36_020168</name>
</gene>
<dbReference type="AlphaFoldDB" id="A0ABD2NAP3"/>
<evidence type="ECO:0000313" key="2">
    <source>
        <dbReference type="EMBL" id="KAL3275404.1"/>
    </source>
</evidence>
<comment type="caution">
    <text evidence="2">The sequence shown here is derived from an EMBL/GenBank/DDBJ whole genome shotgun (WGS) entry which is preliminary data.</text>
</comment>
<feature type="chain" id="PRO_5044876059" evidence="1">
    <location>
        <begin position="19"/>
        <end position="207"/>
    </location>
</feature>
<organism evidence="2 3">
    <name type="scientific">Cryptolaemus montrouzieri</name>
    <dbReference type="NCBI Taxonomy" id="559131"/>
    <lineage>
        <taxon>Eukaryota</taxon>
        <taxon>Metazoa</taxon>
        <taxon>Ecdysozoa</taxon>
        <taxon>Arthropoda</taxon>
        <taxon>Hexapoda</taxon>
        <taxon>Insecta</taxon>
        <taxon>Pterygota</taxon>
        <taxon>Neoptera</taxon>
        <taxon>Endopterygota</taxon>
        <taxon>Coleoptera</taxon>
        <taxon>Polyphaga</taxon>
        <taxon>Cucujiformia</taxon>
        <taxon>Coccinelloidea</taxon>
        <taxon>Coccinellidae</taxon>
        <taxon>Scymninae</taxon>
        <taxon>Scymnini</taxon>
        <taxon>Cryptolaemus</taxon>
    </lineage>
</organism>
<evidence type="ECO:0000313" key="3">
    <source>
        <dbReference type="Proteomes" id="UP001516400"/>
    </source>
</evidence>
<keyword evidence="1" id="KW-0732">Signal</keyword>
<sequence>MYLHLWMLFLWALSLTDCLSSAILAEDTAVLREDNFEPPNRQNDKFSNEAYPYIRGNGNNIYDEKQEDYFSPRCTARLEDALEMIRRRQIAKKKTLHLNGYSLHQQLRSVPYDMYVTDMRVRLPTSASWVRVDRCRYDPRNTSLETRLLFNDLTISGRVNLFTGEDIQRQEGHALDLEDSCNMILRLRRAGIGFYTEPIRRERAIST</sequence>
<reference evidence="2 3" key="1">
    <citation type="journal article" date="2021" name="BMC Biol.">
        <title>Horizontally acquired antibacterial genes associated with adaptive radiation of ladybird beetles.</title>
        <authorList>
            <person name="Li H.S."/>
            <person name="Tang X.F."/>
            <person name="Huang Y.H."/>
            <person name="Xu Z.Y."/>
            <person name="Chen M.L."/>
            <person name="Du X.Y."/>
            <person name="Qiu B.Y."/>
            <person name="Chen P.T."/>
            <person name="Zhang W."/>
            <person name="Slipinski A."/>
            <person name="Escalona H.E."/>
            <person name="Waterhouse R.M."/>
            <person name="Zwick A."/>
            <person name="Pang H."/>
        </authorList>
    </citation>
    <scope>NUCLEOTIDE SEQUENCE [LARGE SCALE GENOMIC DNA]</scope>
    <source>
        <strain evidence="2">SYSU2018</strain>
    </source>
</reference>
<name>A0ABD2NAP3_9CUCU</name>
<dbReference type="EMBL" id="JABFTP020000083">
    <property type="protein sequence ID" value="KAL3275404.1"/>
    <property type="molecule type" value="Genomic_DNA"/>
</dbReference>
<proteinExistence type="predicted"/>
<feature type="signal peptide" evidence="1">
    <location>
        <begin position="1"/>
        <end position="18"/>
    </location>
</feature>
<protein>
    <submittedName>
        <fullName evidence="2">Uncharacterized protein</fullName>
    </submittedName>
</protein>
<dbReference type="Proteomes" id="UP001516400">
    <property type="component" value="Unassembled WGS sequence"/>
</dbReference>
<accession>A0ABD2NAP3</accession>
<keyword evidence="3" id="KW-1185">Reference proteome</keyword>